<dbReference type="KEGG" id="mard:IBG28_18430"/>
<dbReference type="Proteomes" id="UP000516370">
    <property type="component" value="Chromosome"/>
</dbReference>
<gene>
    <name evidence="1" type="ORF">IBG28_18430</name>
</gene>
<dbReference type="AlphaFoldDB" id="A0A7H1J541"/>
<dbReference type="Pfam" id="PF09493">
    <property type="entry name" value="DUF2389"/>
    <property type="match status" value="1"/>
</dbReference>
<proteinExistence type="predicted"/>
<dbReference type="OrthoDB" id="5592973at2"/>
<dbReference type="NCBIfam" id="TIGR02450">
    <property type="entry name" value="TIGR02450 family Trp-rich protein"/>
    <property type="match status" value="1"/>
</dbReference>
<dbReference type="EMBL" id="CP061081">
    <property type="protein sequence ID" value="QNT05607.1"/>
    <property type="molecule type" value="Genomic_DNA"/>
</dbReference>
<organism evidence="1 2">
    <name type="scientific">Marinomonas arctica</name>
    <dbReference type="NCBI Taxonomy" id="383750"/>
    <lineage>
        <taxon>Bacteria</taxon>
        <taxon>Pseudomonadati</taxon>
        <taxon>Pseudomonadota</taxon>
        <taxon>Gammaproteobacteria</taxon>
        <taxon>Oceanospirillales</taxon>
        <taxon>Oceanospirillaceae</taxon>
        <taxon>Marinomonas</taxon>
    </lineage>
</organism>
<keyword evidence="2" id="KW-1185">Reference proteome</keyword>
<reference evidence="1 2" key="1">
    <citation type="submission" date="2020-09" db="EMBL/GenBank/DDBJ databases">
        <title>Complete genome sequence of an Arctic sea ice bacterium Marinomonas arctica BSI20414.</title>
        <authorList>
            <person name="Liao L."/>
            <person name="Chen B."/>
        </authorList>
    </citation>
    <scope>NUCLEOTIDE SEQUENCE [LARGE SCALE GENOMIC DNA]</scope>
    <source>
        <strain evidence="1 2">BSI20414</strain>
    </source>
</reference>
<accession>A0A7H1J541</accession>
<protein>
    <submittedName>
        <fullName evidence="1">TIGR02450 family Trp-rich protein</fullName>
    </submittedName>
</protein>
<evidence type="ECO:0000313" key="2">
    <source>
        <dbReference type="Proteomes" id="UP000516370"/>
    </source>
</evidence>
<dbReference type="InterPro" id="IPR012663">
    <property type="entry name" value="CHP02450_Tryp"/>
</dbReference>
<dbReference type="RefSeq" id="WP_111606766.1">
    <property type="nucleotide sequence ID" value="NZ_BMLJ01000009.1"/>
</dbReference>
<name>A0A7H1J541_9GAMM</name>
<evidence type="ECO:0000313" key="1">
    <source>
        <dbReference type="EMBL" id="QNT05607.1"/>
    </source>
</evidence>
<sequence length="73" mass="8643">MAKNPINPNKLLLSKWTSTSPQQKEKHFIVTQLIRDDEETVTECVLEAVINKQQYIHPWRDLTSADHWQQGWK</sequence>